<proteinExistence type="inferred from homology"/>
<reference evidence="11" key="1">
    <citation type="journal article" date="2019" name="Int. J. Syst. Evol. Microbiol.">
        <title>The Global Catalogue of Microorganisms (GCM) 10K type strain sequencing project: providing services to taxonomists for standard genome sequencing and annotation.</title>
        <authorList>
            <consortium name="The Broad Institute Genomics Platform"/>
            <consortium name="The Broad Institute Genome Sequencing Center for Infectious Disease"/>
            <person name="Wu L."/>
            <person name="Ma J."/>
        </authorList>
    </citation>
    <scope>NUCLEOTIDE SEQUENCE [LARGE SCALE GENOMIC DNA]</scope>
    <source>
        <strain evidence="11">JCM 16548</strain>
    </source>
</reference>
<dbReference type="EMBL" id="BAAAYX010000002">
    <property type="protein sequence ID" value="GAA3692405.1"/>
    <property type="molecule type" value="Genomic_DNA"/>
</dbReference>
<comment type="pathway">
    <text evidence="1">Carbohydrate acid metabolism.</text>
</comment>
<name>A0ABP7CKP4_9ACTN</name>
<organism evidence="10 11">
    <name type="scientific">Microlunatus aurantiacus</name>
    <dbReference type="NCBI Taxonomy" id="446786"/>
    <lineage>
        <taxon>Bacteria</taxon>
        <taxon>Bacillati</taxon>
        <taxon>Actinomycetota</taxon>
        <taxon>Actinomycetes</taxon>
        <taxon>Propionibacteriales</taxon>
        <taxon>Propionibacteriaceae</taxon>
        <taxon>Microlunatus</taxon>
    </lineage>
</organism>
<comment type="similarity">
    <text evidence="2 9">Belongs to the gluconokinase GntK/GntV family.</text>
</comment>
<sequence length="176" mass="18750">MAEQTTANDVPTVLVVMGVSGTGKSTVAGILADRLGWDLAEGDDLHPPANVEKMRAGTPLTDEDRWPWLDKVAAWIRAHTDAGTPGIITCSALRRIYRDRLSGPGVVFVHLAGTREEIAAQMSKRSGHYMPLSLLDSQLATLEALEPDENSVVVGVDQSLANEVAEIEAKLGVAPA</sequence>
<evidence type="ECO:0000256" key="4">
    <source>
        <dbReference type="ARBA" id="ARBA00022679"/>
    </source>
</evidence>
<dbReference type="Gene3D" id="3.40.50.300">
    <property type="entry name" value="P-loop containing nucleotide triphosphate hydrolases"/>
    <property type="match status" value="1"/>
</dbReference>
<evidence type="ECO:0000313" key="10">
    <source>
        <dbReference type="EMBL" id="GAA3692405.1"/>
    </source>
</evidence>
<dbReference type="EC" id="2.7.1.12" evidence="3 9"/>
<dbReference type="Proteomes" id="UP001500051">
    <property type="component" value="Unassembled WGS sequence"/>
</dbReference>
<evidence type="ECO:0000256" key="7">
    <source>
        <dbReference type="ARBA" id="ARBA00022840"/>
    </source>
</evidence>
<evidence type="ECO:0000256" key="8">
    <source>
        <dbReference type="ARBA" id="ARBA00048090"/>
    </source>
</evidence>
<dbReference type="SUPFAM" id="SSF52540">
    <property type="entry name" value="P-loop containing nucleoside triphosphate hydrolases"/>
    <property type="match status" value="1"/>
</dbReference>
<comment type="catalytic activity">
    <reaction evidence="8 9">
        <text>D-gluconate + ATP = 6-phospho-D-gluconate + ADP + H(+)</text>
        <dbReference type="Rhea" id="RHEA:19433"/>
        <dbReference type="ChEBI" id="CHEBI:15378"/>
        <dbReference type="ChEBI" id="CHEBI:18391"/>
        <dbReference type="ChEBI" id="CHEBI:30616"/>
        <dbReference type="ChEBI" id="CHEBI:58759"/>
        <dbReference type="ChEBI" id="CHEBI:456216"/>
        <dbReference type="EC" id="2.7.1.12"/>
    </reaction>
</comment>
<keyword evidence="7 9" id="KW-0067">ATP-binding</keyword>
<dbReference type="RefSeq" id="WP_344810661.1">
    <property type="nucleotide sequence ID" value="NZ_BAAAYX010000002.1"/>
</dbReference>
<keyword evidence="5 9" id="KW-0547">Nucleotide-binding</keyword>
<dbReference type="NCBIfam" id="TIGR01313">
    <property type="entry name" value="therm_gnt_kin"/>
    <property type="match status" value="1"/>
</dbReference>
<gene>
    <name evidence="10" type="ORF">GCM10022204_04760</name>
</gene>
<evidence type="ECO:0000313" key="11">
    <source>
        <dbReference type="Proteomes" id="UP001500051"/>
    </source>
</evidence>
<protein>
    <recommendedName>
        <fullName evidence="3 9">Gluconokinase</fullName>
        <ecNumber evidence="3 9">2.7.1.12</ecNumber>
    </recommendedName>
</protein>
<dbReference type="PANTHER" id="PTHR43442:SF3">
    <property type="entry name" value="GLUCONOKINASE-RELATED"/>
    <property type="match status" value="1"/>
</dbReference>
<dbReference type="CDD" id="cd02021">
    <property type="entry name" value="GntK"/>
    <property type="match status" value="1"/>
</dbReference>
<dbReference type="InterPro" id="IPR027417">
    <property type="entry name" value="P-loop_NTPase"/>
</dbReference>
<dbReference type="InterPro" id="IPR006001">
    <property type="entry name" value="Therm_gnt_kin"/>
</dbReference>
<evidence type="ECO:0000256" key="2">
    <source>
        <dbReference type="ARBA" id="ARBA00008420"/>
    </source>
</evidence>
<keyword evidence="4 9" id="KW-0808">Transferase</keyword>
<evidence type="ECO:0000256" key="3">
    <source>
        <dbReference type="ARBA" id="ARBA00012054"/>
    </source>
</evidence>
<evidence type="ECO:0000256" key="9">
    <source>
        <dbReference type="RuleBase" id="RU363066"/>
    </source>
</evidence>
<dbReference type="PANTHER" id="PTHR43442">
    <property type="entry name" value="GLUCONOKINASE-RELATED"/>
    <property type="match status" value="1"/>
</dbReference>
<accession>A0ABP7CKP4</accession>
<evidence type="ECO:0000256" key="1">
    <source>
        <dbReference type="ARBA" id="ARBA00004761"/>
    </source>
</evidence>
<comment type="caution">
    <text evidence="10">The sequence shown here is derived from an EMBL/GenBank/DDBJ whole genome shotgun (WGS) entry which is preliminary data.</text>
</comment>
<evidence type="ECO:0000256" key="6">
    <source>
        <dbReference type="ARBA" id="ARBA00022777"/>
    </source>
</evidence>
<keyword evidence="11" id="KW-1185">Reference proteome</keyword>
<evidence type="ECO:0000256" key="5">
    <source>
        <dbReference type="ARBA" id="ARBA00022741"/>
    </source>
</evidence>
<keyword evidence="6 9" id="KW-0418">Kinase</keyword>